<dbReference type="AlphaFoldDB" id="A0A1X7R066"/>
<feature type="domain" description="DAGKc" evidence="14">
    <location>
        <begin position="259"/>
        <end position="398"/>
    </location>
</feature>
<evidence type="ECO:0000256" key="2">
    <source>
        <dbReference type="ARBA" id="ARBA00022679"/>
    </source>
</evidence>
<dbReference type="Proteomes" id="UP000196158">
    <property type="component" value="Unassembled WGS sequence"/>
</dbReference>
<dbReference type="GO" id="GO:0005524">
    <property type="term" value="F:ATP binding"/>
    <property type="evidence" value="ECO:0007669"/>
    <property type="project" value="UniProtKB-KW"/>
</dbReference>
<feature type="region of interest" description="Disordered" evidence="13">
    <location>
        <begin position="137"/>
        <end position="176"/>
    </location>
</feature>
<dbReference type="OrthoDB" id="3853857at2759"/>
<dbReference type="InterPro" id="IPR016064">
    <property type="entry name" value="NAD/diacylglycerol_kinase_sf"/>
</dbReference>
<keyword evidence="7" id="KW-0472">Membrane</keyword>
<keyword evidence="2" id="KW-0808">Transferase</keyword>
<keyword evidence="16" id="KW-1185">Reference proteome</keyword>
<dbReference type="SUPFAM" id="SSF111331">
    <property type="entry name" value="NAD kinase/diacylglycerol kinase-like"/>
    <property type="match status" value="1"/>
</dbReference>
<comment type="subcellular location">
    <subcellularLocation>
        <location evidence="1">Endomembrane system</location>
    </subcellularLocation>
</comment>
<dbReference type="STRING" id="1789683.A0A1X7R066"/>
<dbReference type="GO" id="GO:0046512">
    <property type="term" value="P:sphingosine biosynthetic process"/>
    <property type="evidence" value="ECO:0007669"/>
    <property type="project" value="TreeGrafter"/>
</dbReference>
<dbReference type="EMBL" id="FXLY01000003">
    <property type="protein sequence ID" value="SMN18904.1"/>
    <property type="molecule type" value="Genomic_DNA"/>
</dbReference>
<dbReference type="InterPro" id="IPR017438">
    <property type="entry name" value="ATP-NAD_kinase_N"/>
</dbReference>
<evidence type="ECO:0000256" key="12">
    <source>
        <dbReference type="ARBA" id="ARBA00052914"/>
    </source>
</evidence>
<evidence type="ECO:0000256" key="13">
    <source>
        <dbReference type="SAM" id="MobiDB-lite"/>
    </source>
</evidence>
<gene>
    <name evidence="15" type="ORF">KASA_0P00154G</name>
</gene>
<evidence type="ECO:0000256" key="7">
    <source>
        <dbReference type="ARBA" id="ARBA00023136"/>
    </source>
</evidence>
<evidence type="ECO:0000259" key="14">
    <source>
        <dbReference type="PROSITE" id="PS50146"/>
    </source>
</evidence>
<comment type="catalytic activity">
    <reaction evidence="9">
        <text>a sphingoid base + ATP = a sphingoid 1-phosphate + ADP + H(+)</text>
        <dbReference type="Rhea" id="RHEA:51496"/>
        <dbReference type="ChEBI" id="CHEBI:15378"/>
        <dbReference type="ChEBI" id="CHEBI:30616"/>
        <dbReference type="ChEBI" id="CHEBI:76941"/>
        <dbReference type="ChEBI" id="CHEBI:84410"/>
        <dbReference type="ChEBI" id="CHEBI:456216"/>
        <dbReference type="EC" id="2.7.1.91"/>
    </reaction>
</comment>
<evidence type="ECO:0000256" key="5">
    <source>
        <dbReference type="ARBA" id="ARBA00022840"/>
    </source>
</evidence>
<dbReference type="GO" id="GO:0016020">
    <property type="term" value="C:membrane"/>
    <property type="evidence" value="ECO:0007669"/>
    <property type="project" value="TreeGrafter"/>
</dbReference>
<evidence type="ECO:0000256" key="4">
    <source>
        <dbReference type="ARBA" id="ARBA00022777"/>
    </source>
</evidence>
<feature type="compositionally biased region" description="Low complexity" evidence="13">
    <location>
        <begin position="141"/>
        <end position="151"/>
    </location>
</feature>
<dbReference type="GO" id="GO:0012505">
    <property type="term" value="C:endomembrane system"/>
    <property type="evidence" value="ECO:0007669"/>
    <property type="project" value="UniProtKB-SubCell"/>
</dbReference>
<keyword evidence="5" id="KW-0067">ATP-binding</keyword>
<feature type="compositionally biased region" description="Low complexity" evidence="13">
    <location>
        <begin position="165"/>
        <end position="174"/>
    </location>
</feature>
<dbReference type="SMART" id="SM00046">
    <property type="entry name" value="DAGKc"/>
    <property type="match status" value="1"/>
</dbReference>
<name>A0A1X7R066_9SACH</name>
<evidence type="ECO:0000256" key="9">
    <source>
        <dbReference type="ARBA" id="ARBA00043822"/>
    </source>
</evidence>
<sequence>MLLPSHISKKDTTQSQLPLDDDTILYNNTNSNSHLNYLRNSNDIHSAQKKKRKHKHKDKGPISLAILTEKGIMIKSRKPTTSELSERELVRMSKEFSASRTSMSSNATSFRSSMDNDSSFETASLISCVTCLSDDGDDDTSSNSSVDTNSDQSHKSKTDIKNSKRNSNNYSSMNGQFPTNTVISYDRILNAETVENEERIKILPAQLSRLPNQHIIEITFAKPTRHDVKPKSLTLVIENSGTKQEVIEEILSRSYRNSKRQRSILVIINPFGGKKNAKKIFKKKAKPLLLASNFKIDVVYTKYPCHAVDIVKNINIEKYDTIACASGDGIPHEVINGLFQRPDRVEAFNKLAITEIPCGSGNAMSVSCHWTNNPSYATLFLIKSVEKRIDIMCCSQPSTRSEYPRLSFLSQTYGIIAESDINTEFIRWMGPARFELGVAFNILQRKKYPCDIYVKYHAKSKNDLKSHYLKYKRQLEDSEVDILEKPELIEPEIRYIGDDEYESDMESDETSMSNTPGNLELNNEITIQDDQGSNEPDINNFVMESDFQTKYKFENGVPDDWERIDPHVTNNLGIFYSGKMPYVAADTKFFPAALPADGCMDMVITDSRTPFTRMVPILLALDKGSHVLQPEVLHSKIVAYRLIPKNSDKEINNNNFVEATSDSSGSFDDIPSPNGLYSIDGEKFPLAPLQVEIMPKLCKTLLRDGKYVDTQFDKM</sequence>
<accession>A0A1X7R066</accession>
<dbReference type="EC" id="2.7.1.91" evidence="10"/>
<organism evidence="15 16">
    <name type="scientific">Maudiozyma saulgeensis</name>
    <dbReference type="NCBI Taxonomy" id="1789683"/>
    <lineage>
        <taxon>Eukaryota</taxon>
        <taxon>Fungi</taxon>
        <taxon>Dikarya</taxon>
        <taxon>Ascomycota</taxon>
        <taxon>Saccharomycotina</taxon>
        <taxon>Saccharomycetes</taxon>
        <taxon>Saccharomycetales</taxon>
        <taxon>Saccharomycetaceae</taxon>
        <taxon>Maudiozyma</taxon>
    </lineage>
</organism>
<evidence type="ECO:0000313" key="15">
    <source>
        <dbReference type="EMBL" id="SMN18904.1"/>
    </source>
</evidence>
<evidence type="ECO:0000256" key="3">
    <source>
        <dbReference type="ARBA" id="ARBA00022741"/>
    </source>
</evidence>
<keyword evidence="8" id="KW-0564">Palmitate</keyword>
<dbReference type="Gene3D" id="3.40.50.10330">
    <property type="entry name" value="Probable inorganic polyphosphate/atp-NAD kinase, domain 1"/>
    <property type="match status" value="1"/>
</dbReference>
<keyword evidence="4 15" id="KW-0418">Kinase</keyword>
<dbReference type="GO" id="GO:0005737">
    <property type="term" value="C:cytoplasm"/>
    <property type="evidence" value="ECO:0007669"/>
    <property type="project" value="TreeGrafter"/>
</dbReference>
<comment type="catalytic activity">
    <reaction evidence="12">
        <text>sphinganine + ATP = sphinganine 1-phosphate + ADP + H(+)</text>
        <dbReference type="Rhea" id="RHEA:15465"/>
        <dbReference type="ChEBI" id="CHEBI:15378"/>
        <dbReference type="ChEBI" id="CHEBI:30616"/>
        <dbReference type="ChEBI" id="CHEBI:57817"/>
        <dbReference type="ChEBI" id="CHEBI:57939"/>
        <dbReference type="ChEBI" id="CHEBI:456216"/>
        <dbReference type="EC" id="2.7.1.91"/>
    </reaction>
    <physiologicalReaction direction="left-to-right" evidence="12">
        <dbReference type="Rhea" id="RHEA:15466"/>
    </physiologicalReaction>
</comment>
<dbReference type="PANTHER" id="PTHR12358">
    <property type="entry name" value="SPHINGOSINE KINASE"/>
    <property type="match status" value="1"/>
</dbReference>
<keyword evidence="3" id="KW-0547">Nucleotide-binding</keyword>
<reference evidence="15 16" key="1">
    <citation type="submission" date="2017-04" db="EMBL/GenBank/DDBJ databases">
        <authorList>
            <person name="Afonso C.L."/>
            <person name="Miller P.J."/>
            <person name="Scott M.A."/>
            <person name="Spackman E."/>
            <person name="Goraichik I."/>
            <person name="Dimitrov K.M."/>
            <person name="Suarez D.L."/>
            <person name="Swayne D.E."/>
        </authorList>
    </citation>
    <scope>NUCLEOTIDE SEQUENCE [LARGE SCALE GENOMIC DNA]</scope>
</reference>
<comment type="catalytic activity">
    <reaction evidence="11">
        <text>(4R)-hydroxysphinganine + ATP = (4R)-hydroxysphinganine 1-phosphate + ADP + H(+)</text>
        <dbReference type="Rhea" id="RHEA:33563"/>
        <dbReference type="ChEBI" id="CHEBI:15378"/>
        <dbReference type="ChEBI" id="CHEBI:30616"/>
        <dbReference type="ChEBI" id="CHEBI:64124"/>
        <dbReference type="ChEBI" id="CHEBI:64795"/>
        <dbReference type="ChEBI" id="CHEBI:456216"/>
        <dbReference type="EC" id="2.7.1.91"/>
    </reaction>
    <physiologicalReaction direction="left-to-right" evidence="11">
        <dbReference type="Rhea" id="RHEA:33564"/>
    </physiologicalReaction>
</comment>
<dbReference type="FunFam" id="3.40.50.10330:FF:000005">
    <property type="entry name" value="Sphingosine kinase 2"/>
    <property type="match status" value="1"/>
</dbReference>
<keyword evidence="8" id="KW-0449">Lipoprotein</keyword>
<proteinExistence type="predicted"/>
<protein>
    <recommendedName>
        <fullName evidence="10">sphingosine kinase</fullName>
        <ecNumber evidence="10">2.7.1.91</ecNumber>
    </recommendedName>
</protein>
<dbReference type="InterPro" id="IPR001206">
    <property type="entry name" value="Diacylglycerol_kinase_cat_dom"/>
</dbReference>
<dbReference type="PANTHER" id="PTHR12358:SF31">
    <property type="entry name" value="ACYLGLYCEROL KINASE, MITOCHONDRIAL"/>
    <property type="match status" value="1"/>
</dbReference>
<evidence type="ECO:0000256" key="6">
    <source>
        <dbReference type="ARBA" id="ARBA00022919"/>
    </source>
</evidence>
<feature type="compositionally biased region" description="Basic and acidic residues" evidence="13">
    <location>
        <begin position="152"/>
        <end position="162"/>
    </location>
</feature>
<dbReference type="Gene3D" id="2.60.200.40">
    <property type="match status" value="1"/>
</dbReference>
<keyword evidence="6" id="KW-0443">Lipid metabolism</keyword>
<dbReference type="PROSITE" id="PS50146">
    <property type="entry name" value="DAGK"/>
    <property type="match status" value="1"/>
</dbReference>
<evidence type="ECO:0000313" key="16">
    <source>
        <dbReference type="Proteomes" id="UP000196158"/>
    </source>
</evidence>
<feature type="compositionally biased region" description="Polar residues" evidence="13">
    <location>
        <begin position="96"/>
        <end position="114"/>
    </location>
</feature>
<evidence type="ECO:0000256" key="10">
    <source>
        <dbReference type="ARBA" id="ARBA00044037"/>
    </source>
</evidence>
<feature type="region of interest" description="Disordered" evidence="13">
    <location>
        <begin position="94"/>
        <end position="114"/>
    </location>
</feature>
<evidence type="ECO:0000256" key="8">
    <source>
        <dbReference type="ARBA" id="ARBA00023139"/>
    </source>
</evidence>
<dbReference type="GO" id="GO:0019722">
    <property type="term" value="P:calcium-mediated signaling"/>
    <property type="evidence" value="ECO:0007669"/>
    <property type="project" value="UniProtKB-ARBA"/>
</dbReference>
<dbReference type="InterPro" id="IPR050187">
    <property type="entry name" value="Lipid_Phosphate_FormReg"/>
</dbReference>
<dbReference type="GO" id="GO:0008481">
    <property type="term" value="F:sphingosine kinase activity"/>
    <property type="evidence" value="ECO:0007669"/>
    <property type="project" value="UniProtKB-EC"/>
</dbReference>
<evidence type="ECO:0000256" key="1">
    <source>
        <dbReference type="ARBA" id="ARBA00004308"/>
    </source>
</evidence>
<keyword evidence="6" id="KW-0746">Sphingolipid metabolism</keyword>
<evidence type="ECO:0000256" key="11">
    <source>
        <dbReference type="ARBA" id="ARBA00052341"/>
    </source>
</evidence>
<dbReference type="Pfam" id="PF00781">
    <property type="entry name" value="DAGK_cat"/>
    <property type="match status" value="1"/>
</dbReference>